<proteinExistence type="predicted"/>
<accession>A0A0H5RGA5</accession>
<feature type="non-terminal residue" evidence="1">
    <location>
        <position position="1"/>
    </location>
</feature>
<reference evidence="1" key="1">
    <citation type="submission" date="2015-04" db="EMBL/GenBank/DDBJ databases">
        <title>The genome sequence of the plant pathogenic Rhizarian Plasmodiophora brassicae reveals insights in its biotrophic life cycle and the origin of chitin synthesis.</title>
        <authorList>
            <person name="Schwelm A."/>
            <person name="Fogelqvist J."/>
            <person name="Knaust A."/>
            <person name="Julke S."/>
            <person name="Lilja T."/>
            <person name="Dhandapani V."/>
            <person name="Bonilla-Rosso G."/>
            <person name="Karlsson M."/>
            <person name="Shevchenko A."/>
            <person name="Choi S.R."/>
            <person name="Kim H.G."/>
            <person name="Park J.Y."/>
            <person name="Lim Y.P."/>
            <person name="Ludwig-Muller J."/>
            <person name="Dixelius C."/>
        </authorList>
    </citation>
    <scope>NUCLEOTIDE SEQUENCE</scope>
    <source>
        <tissue evidence="1">Potato root galls</tissue>
    </source>
</reference>
<name>A0A0H5RGA5_9EUKA</name>
<dbReference type="AlphaFoldDB" id="A0A0H5RGA5"/>
<evidence type="ECO:0000313" key="1">
    <source>
        <dbReference type="EMBL" id="CRZ12756.1"/>
    </source>
</evidence>
<organism evidence="1">
    <name type="scientific">Spongospora subterranea</name>
    <dbReference type="NCBI Taxonomy" id="70186"/>
    <lineage>
        <taxon>Eukaryota</taxon>
        <taxon>Sar</taxon>
        <taxon>Rhizaria</taxon>
        <taxon>Endomyxa</taxon>
        <taxon>Phytomyxea</taxon>
        <taxon>Plasmodiophorida</taxon>
        <taxon>Plasmodiophoridae</taxon>
        <taxon>Spongospora</taxon>
    </lineage>
</organism>
<sequence length="156" mass="16687">RGTRVIKYWEALECCCYSCECHKTTNLSLEGETTLWEVGFLLLLLQGLQALLVGRKLATDGAGLLATKVKRHVLLGAKGGTKLRLLGLVVHSQGAGDGLADNADLRELGGGTTDDLGHTELSQLLLVVIQLAEELRLGLSAKFVSLKLLNHDSLGV</sequence>
<dbReference type="EMBL" id="HACM01012314">
    <property type="protein sequence ID" value="CRZ12756.1"/>
    <property type="molecule type" value="Transcribed_RNA"/>
</dbReference>
<feature type="non-terminal residue" evidence="1">
    <location>
        <position position="156"/>
    </location>
</feature>
<protein>
    <submittedName>
        <fullName evidence="1">Uncharacterized protein</fullName>
    </submittedName>
</protein>